<keyword evidence="3" id="KW-1185">Reference proteome</keyword>
<protein>
    <submittedName>
        <fullName evidence="2">Uncharacterized protein</fullName>
    </submittedName>
</protein>
<dbReference type="Proteomes" id="UP000240883">
    <property type="component" value="Unassembled WGS sequence"/>
</dbReference>
<name>A0A2T2NTN6_CORCC</name>
<evidence type="ECO:0000313" key="2">
    <source>
        <dbReference type="EMBL" id="PSN68805.1"/>
    </source>
</evidence>
<evidence type="ECO:0000256" key="1">
    <source>
        <dbReference type="SAM" id="MobiDB-lite"/>
    </source>
</evidence>
<evidence type="ECO:0000313" key="3">
    <source>
        <dbReference type="Proteomes" id="UP000240883"/>
    </source>
</evidence>
<sequence>MHGSIGARRLVCIAPSQSSRLFAAFVGFGIPIGEKLEHGASSFFFWSCRPLPHTYVVCIYDCSWTNYEEPQSSINSLKQPVYVYQPPRPSLMPIEAVCRPDVPAKAGMDGWTEGRMDGWMGRRRGRRAAGQQAARQREHAWMREPWRGSPGEGAGALTQGQLRTRLRPKSIPRGHYPGTGGLVSSHYASATSRYPQKSPWAM</sequence>
<gene>
    <name evidence="2" type="ORF">BS50DRAFT_324648</name>
</gene>
<feature type="region of interest" description="Disordered" evidence="1">
    <location>
        <begin position="168"/>
        <end position="202"/>
    </location>
</feature>
<reference evidence="2 3" key="1">
    <citation type="journal article" date="2018" name="Front. Microbiol.">
        <title>Genome-Wide Analysis of Corynespora cassiicola Leaf Fall Disease Putative Effectors.</title>
        <authorList>
            <person name="Lopez D."/>
            <person name="Ribeiro S."/>
            <person name="Label P."/>
            <person name="Fumanal B."/>
            <person name="Venisse J.S."/>
            <person name="Kohler A."/>
            <person name="de Oliveira R.R."/>
            <person name="Labutti K."/>
            <person name="Lipzen A."/>
            <person name="Lail K."/>
            <person name="Bauer D."/>
            <person name="Ohm R.A."/>
            <person name="Barry K.W."/>
            <person name="Spatafora J."/>
            <person name="Grigoriev I.V."/>
            <person name="Martin F.M."/>
            <person name="Pujade-Renaud V."/>
        </authorList>
    </citation>
    <scope>NUCLEOTIDE SEQUENCE [LARGE SCALE GENOMIC DNA]</scope>
    <source>
        <strain evidence="2 3">Philippines</strain>
    </source>
</reference>
<proteinExistence type="predicted"/>
<organism evidence="2 3">
    <name type="scientific">Corynespora cassiicola Philippines</name>
    <dbReference type="NCBI Taxonomy" id="1448308"/>
    <lineage>
        <taxon>Eukaryota</taxon>
        <taxon>Fungi</taxon>
        <taxon>Dikarya</taxon>
        <taxon>Ascomycota</taxon>
        <taxon>Pezizomycotina</taxon>
        <taxon>Dothideomycetes</taxon>
        <taxon>Pleosporomycetidae</taxon>
        <taxon>Pleosporales</taxon>
        <taxon>Corynesporascaceae</taxon>
        <taxon>Corynespora</taxon>
    </lineage>
</organism>
<accession>A0A2T2NTN6</accession>
<dbReference type="AlphaFoldDB" id="A0A2T2NTN6"/>
<dbReference type="EMBL" id="KZ678133">
    <property type="protein sequence ID" value="PSN68805.1"/>
    <property type="molecule type" value="Genomic_DNA"/>
</dbReference>
<feature type="compositionally biased region" description="Polar residues" evidence="1">
    <location>
        <begin position="186"/>
        <end position="195"/>
    </location>
</feature>